<dbReference type="RefSeq" id="WP_377528491.1">
    <property type="nucleotide sequence ID" value="NZ_JBHTLD010000125.1"/>
</dbReference>
<organism evidence="2 3">
    <name type="scientific">Pontibacter rugosus</name>
    <dbReference type="NCBI Taxonomy" id="1745966"/>
    <lineage>
        <taxon>Bacteria</taxon>
        <taxon>Pseudomonadati</taxon>
        <taxon>Bacteroidota</taxon>
        <taxon>Cytophagia</taxon>
        <taxon>Cytophagales</taxon>
        <taxon>Hymenobacteraceae</taxon>
        <taxon>Pontibacter</taxon>
    </lineage>
</organism>
<evidence type="ECO:0000313" key="3">
    <source>
        <dbReference type="Proteomes" id="UP001597094"/>
    </source>
</evidence>
<evidence type="ECO:0000259" key="1">
    <source>
        <dbReference type="Pfam" id="PF08874"/>
    </source>
</evidence>
<proteinExistence type="predicted"/>
<dbReference type="EMBL" id="JBHTLD010000125">
    <property type="protein sequence ID" value="MFD1187237.1"/>
    <property type="molecule type" value="Genomic_DNA"/>
</dbReference>
<comment type="caution">
    <text evidence="2">The sequence shown here is derived from an EMBL/GenBank/DDBJ whole genome shotgun (WGS) entry which is preliminary data.</text>
</comment>
<protein>
    <submittedName>
        <fullName evidence="2">DUF1835 domain-containing protein</fullName>
    </submittedName>
</protein>
<name>A0ABW3SQX0_9BACT</name>
<accession>A0ABW3SQX0</accession>
<reference evidence="3" key="1">
    <citation type="journal article" date="2019" name="Int. J. Syst. Evol. Microbiol.">
        <title>The Global Catalogue of Microorganisms (GCM) 10K type strain sequencing project: providing services to taxonomists for standard genome sequencing and annotation.</title>
        <authorList>
            <consortium name="The Broad Institute Genomics Platform"/>
            <consortium name="The Broad Institute Genome Sequencing Center for Infectious Disease"/>
            <person name="Wu L."/>
            <person name="Ma J."/>
        </authorList>
    </citation>
    <scope>NUCLEOTIDE SEQUENCE [LARGE SCALE GENOMIC DNA]</scope>
    <source>
        <strain evidence="3">JCM 31319</strain>
    </source>
</reference>
<dbReference type="Proteomes" id="UP001597094">
    <property type="component" value="Unassembled WGS sequence"/>
</dbReference>
<keyword evidence="3" id="KW-1185">Reference proteome</keyword>
<feature type="domain" description="DUF1835" evidence="1">
    <location>
        <begin position="8"/>
        <end position="120"/>
    </location>
</feature>
<dbReference type="InterPro" id="IPR014973">
    <property type="entry name" value="DUF1835"/>
</dbReference>
<gene>
    <name evidence="2" type="ORF">ACFQ2O_13555</name>
</gene>
<dbReference type="Pfam" id="PF08874">
    <property type="entry name" value="DUF1835"/>
    <property type="match status" value="1"/>
</dbReference>
<evidence type="ECO:0000313" key="2">
    <source>
        <dbReference type="EMBL" id="MFD1187237.1"/>
    </source>
</evidence>
<sequence length="306" mass="34165">MKKLPTLHILNGDASAPAFESTNLAGQVLIWREILSEGPVPVTLPAPAFWQARQSYITTTFGESAPKYKEKVLDVVEKLNETSSSFFEIVLWFDADLMCQVNLLYLLQHLSQNRAGIISVCTPAPGSQIALLKPDELAQLMEKRQVVQADALQQAQVLWELYASPDLVALQSYLEQVPMALPYLKQALTLHLKRFPACSDGLGEPERALLQFVQAGATTIEELMQAFWKHDPGYGYGDSQLKQLLDYLQPDLIQSTAPLKLSFFGDRVLHGLASFKPKAHWLGGVEVNKKLRFCFNNDTNSIHQIA</sequence>